<dbReference type="RefSeq" id="WP_308949118.1">
    <property type="nucleotide sequence ID" value="NZ_JARXHW010000009.1"/>
</dbReference>
<feature type="domain" description="Response regulatory" evidence="7">
    <location>
        <begin position="640"/>
        <end position="760"/>
    </location>
</feature>
<feature type="domain" description="PAS" evidence="8">
    <location>
        <begin position="146"/>
        <end position="191"/>
    </location>
</feature>
<evidence type="ECO:0000313" key="11">
    <source>
        <dbReference type="Proteomes" id="UP001225316"/>
    </source>
</evidence>
<feature type="domain" description="Histidine kinase" evidence="6">
    <location>
        <begin position="396"/>
        <end position="612"/>
    </location>
</feature>
<dbReference type="InterPro" id="IPR004358">
    <property type="entry name" value="Sig_transdc_His_kin-like_C"/>
</dbReference>
<evidence type="ECO:0000259" key="6">
    <source>
        <dbReference type="PROSITE" id="PS50109"/>
    </source>
</evidence>
<dbReference type="Gene3D" id="3.30.565.10">
    <property type="entry name" value="Histidine kinase-like ATPase, C-terminal domain"/>
    <property type="match status" value="1"/>
</dbReference>
<dbReference type="InterPro" id="IPR000014">
    <property type="entry name" value="PAS"/>
</dbReference>
<organism evidence="10 11">
    <name type="scientific">Thalassobacterium maritimum</name>
    <dbReference type="NCBI Taxonomy" id="3041265"/>
    <lineage>
        <taxon>Bacteria</taxon>
        <taxon>Pseudomonadati</taxon>
        <taxon>Verrucomicrobiota</taxon>
        <taxon>Opitutia</taxon>
        <taxon>Puniceicoccales</taxon>
        <taxon>Coraliomargaritaceae</taxon>
        <taxon>Thalassobacterium</taxon>
    </lineage>
</organism>
<dbReference type="InterPro" id="IPR000700">
    <property type="entry name" value="PAS-assoc_C"/>
</dbReference>
<proteinExistence type="predicted"/>
<gene>
    <name evidence="10" type="ORF">QEH52_05630</name>
</gene>
<dbReference type="PROSITE" id="PS50112">
    <property type="entry name" value="PAS"/>
    <property type="match status" value="2"/>
</dbReference>
<dbReference type="Pfam" id="PF00072">
    <property type="entry name" value="Response_reg"/>
    <property type="match status" value="2"/>
</dbReference>
<reference evidence="10 11" key="1">
    <citation type="submission" date="2023-04" db="EMBL/GenBank/DDBJ databases">
        <title>A novel bacteria isolated from coastal sediment.</title>
        <authorList>
            <person name="Liu X.-J."/>
            <person name="Du Z.-J."/>
        </authorList>
    </citation>
    <scope>NUCLEOTIDE SEQUENCE [LARGE SCALE GENOMIC DNA]</scope>
    <source>
        <strain evidence="10 11">SDUM461003</strain>
    </source>
</reference>
<feature type="modified residue" description="4-aspartylphosphate" evidence="4">
    <location>
        <position position="61"/>
    </location>
</feature>
<dbReference type="NCBIfam" id="TIGR00229">
    <property type="entry name" value="sensory_box"/>
    <property type="match status" value="1"/>
</dbReference>
<evidence type="ECO:0000256" key="1">
    <source>
        <dbReference type="ARBA" id="ARBA00000085"/>
    </source>
</evidence>
<dbReference type="InterPro" id="IPR003661">
    <property type="entry name" value="HisK_dim/P_dom"/>
</dbReference>
<dbReference type="Gene3D" id="3.40.50.2300">
    <property type="match status" value="2"/>
</dbReference>
<dbReference type="SUPFAM" id="SSF47384">
    <property type="entry name" value="Homodimeric domain of signal transducing histidine kinase"/>
    <property type="match status" value="1"/>
</dbReference>
<dbReference type="SMART" id="SM00448">
    <property type="entry name" value="REC"/>
    <property type="match status" value="2"/>
</dbReference>
<dbReference type="InterPro" id="IPR013656">
    <property type="entry name" value="PAS_4"/>
</dbReference>
<dbReference type="SUPFAM" id="SSF55785">
    <property type="entry name" value="PYP-like sensor domain (PAS domain)"/>
    <property type="match status" value="2"/>
</dbReference>
<dbReference type="InterPro" id="IPR003594">
    <property type="entry name" value="HATPase_dom"/>
</dbReference>
<evidence type="ECO:0000256" key="3">
    <source>
        <dbReference type="ARBA" id="ARBA00022553"/>
    </source>
</evidence>
<feature type="domain" description="PAS" evidence="8">
    <location>
        <begin position="252"/>
        <end position="325"/>
    </location>
</feature>
<keyword evidence="3 4" id="KW-0597">Phosphoprotein</keyword>
<evidence type="ECO:0000256" key="5">
    <source>
        <dbReference type="SAM" id="MobiDB-lite"/>
    </source>
</evidence>
<protein>
    <recommendedName>
        <fullName evidence="2">histidine kinase</fullName>
        <ecNumber evidence="2">2.7.13.3</ecNumber>
    </recommendedName>
</protein>
<dbReference type="SUPFAM" id="SSF55874">
    <property type="entry name" value="ATPase domain of HSP90 chaperone/DNA topoisomerase II/histidine kinase"/>
    <property type="match status" value="1"/>
</dbReference>
<feature type="modified residue" description="4-aspartylphosphate" evidence="4">
    <location>
        <position position="694"/>
    </location>
</feature>
<dbReference type="EC" id="2.7.13.3" evidence="2"/>
<evidence type="ECO:0000313" key="10">
    <source>
        <dbReference type="EMBL" id="MDQ8206980.1"/>
    </source>
</evidence>
<comment type="caution">
    <text evidence="10">The sequence shown here is derived from an EMBL/GenBank/DDBJ whole genome shotgun (WGS) entry which is preliminary data.</text>
</comment>
<dbReference type="CDD" id="cd00130">
    <property type="entry name" value="PAS"/>
    <property type="match status" value="1"/>
</dbReference>
<dbReference type="CDD" id="cd00156">
    <property type="entry name" value="REC"/>
    <property type="match status" value="1"/>
</dbReference>
<dbReference type="CDD" id="cd00082">
    <property type="entry name" value="HisKA"/>
    <property type="match status" value="1"/>
</dbReference>
<dbReference type="PRINTS" id="PR00344">
    <property type="entry name" value="BCTRLSENSOR"/>
</dbReference>
<dbReference type="PROSITE" id="PS50109">
    <property type="entry name" value="HIS_KIN"/>
    <property type="match status" value="1"/>
</dbReference>
<dbReference type="EMBL" id="JARXHW010000009">
    <property type="protein sequence ID" value="MDQ8206980.1"/>
    <property type="molecule type" value="Genomic_DNA"/>
</dbReference>
<dbReference type="InterPro" id="IPR005467">
    <property type="entry name" value="His_kinase_dom"/>
</dbReference>
<dbReference type="InterPro" id="IPR036097">
    <property type="entry name" value="HisK_dim/P_sf"/>
</dbReference>
<name>A0ABU1AS46_9BACT</name>
<dbReference type="InterPro" id="IPR036890">
    <property type="entry name" value="HATPase_C_sf"/>
</dbReference>
<dbReference type="InterPro" id="IPR035965">
    <property type="entry name" value="PAS-like_dom_sf"/>
</dbReference>
<feature type="domain" description="Response regulatory" evidence="7">
    <location>
        <begin position="10"/>
        <end position="126"/>
    </location>
</feature>
<dbReference type="Pfam" id="PF08448">
    <property type="entry name" value="PAS_4"/>
    <property type="match status" value="1"/>
</dbReference>
<feature type="region of interest" description="Disordered" evidence="5">
    <location>
        <begin position="613"/>
        <end position="635"/>
    </location>
</feature>
<dbReference type="PANTHER" id="PTHR43065:SF42">
    <property type="entry name" value="TWO-COMPONENT SENSOR PPRA"/>
    <property type="match status" value="1"/>
</dbReference>
<evidence type="ECO:0000256" key="4">
    <source>
        <dbReference type="PROSITE-ProRule" id="PRU00169"/>
    </source>
</evidence>
<dbReference type="InterPro" id="IPR011006">
    <property type="entry name" value="CheY-like_superfamily"/>
</dbReference>
<dbReference type="Gene3D" id="3.30.450.20">
    <property type="entry name" value="PAS domain"/>
    <property type="match status" value="2"/>
</dbReference>
<dbReference type="Pfam" id="PF02518">
    <property type="entry name" value="HATPase_c"/>
    <property type="match status" value="1"/>
</dbReference>
<dbReference type="PANTHER" id="PTHR43065">
    <property type="entry name" value="SENSOR HISTIDINE KINASE"/>
    <property type="match status" value="1"/>
</dbReference>
<dbReference type="PROSITE" id="PS50113">
    <property type="entry name" value="PAC"/>
    <property type="match status" value="1"/>
</dbReference>
<dbReference type="Gene3D" id="1.10.287.130">
    <property type="match status" value="1"/>
</dbReference>
<keyword evidence="11" id="KW-1185">Reference proteome</keyword>
<feature type="domain" description="PAC" evidence="9">
    <location>
        <begin position="331"/>
        <end position="383"/>
    </location>
</feature>
<evidence type="ECO:0000259" key="7">
    <source>
        <dbReference type="PROSITE" id="PS50110"/>
    </source>
</evidence>
<dbReference type="SMART" id="SM00091">
    <property type="entry name" value="PAS"/>
    <property type="match status" value="2"/>
</dbReference>
<dbReference type="SUPFAM" id="SSF52172">
    <property type="entry name" value="CheY-like"/>
    <property type="match status" value="2"/>
</dbReference>
<dbReference type="SMART" id="SM00388">
    <property type="entry name" value="HisKA"/>
    <property type="match status" value="1"/>
</dbReference>
<evidence type="ECO:0000259" key="9">
    <source>
        <dbReference type="PROSITE" id="PS50113"/>
    </source>
</evidence>
<dbReference type="Pfam" id="PF13188">
    <property type="entry name" value="PAS_8"/>
    <property type="match status" value="1"/>
</dbReference>
<sequence>MPTAESKIIQILLFEDNAADADLVAEYLDLSKLDFTMTVVKRLADGVSQLKAQRYDLVLLDLSLPDSQGIHTLSTIMETTSEEVIIVLTGSDDEELSLEALKVGAQDYLNKDRLNSEVLRRSIRYAIERSNLLHRLETHTAEIQYRESLLRHIFDANSDAMLILSKAYEIKFLNPSAGSLLEANPEQLVGEIFPFEVQSNEPTELEIPDQNDLTRVVELSAVDLIWEGESALLVILRDITQRRQAELALQREKERLSVTLDSISDAVIATDPNDRVERLNEEAADLIGISQADAVGRPLAEVLKLKHPKTGKHLADPTDALIDPDFGEVPSKLGIQLERTNGECIHVTADTRCIVNEDGERHGCVTILRDLSQQKKTEDELFKAEKLNSISLLAGGIAHDFNNMLSSILGNISMVRMELDDDHKHSTKLGAVEKAALQAKSLTQQLLTFSKGGAPVLEVTTVSKMVEESAQFILRGSNVKCSVEKDPDLWAVDADKGQISQVVNNLIINADQAMPNGGSINIHLRNLQVRHAEIPALPSGQYVCIEVTDNGTGISSENLKKIFDPYFTTKERGNGLGLASSYSIIHSHKGTITAESSIGNGSTFRVFLPKSPHSLQKKTEAPNTQTKEPAKEKIHRGKGRILVMDDMEAMMRVAGEILSLLGYQVEYSTNGDEAIAAYKAAKEAGKPFDACVFDLTVPGGMGGEEAASILLEYDPGLVAIASSGYTTSNVMSDYKNSAFKAVVPKPYRIKEMSDALHHLLNG</sequence>
<dbReference type="InterPro" id="IPR001789">
    <property type="entry name" value="Sig_transdc_resp-reg_receiver"/>
</dbReference>
<dbReference type="SMART" id="SM00387">
    <property type="entry name" value="HATPase_c"/>
    <property type="match status" value="1"/>
</dbReference>
<accession>A0ABU1AS46</accession>
<dbReference type="Proteomes" id="UP001225316">
    <property type="component" value="Unassembled WGS sequence"/>
</dbReference>
<evidence type="ECO:0000259" key="8">
    <source>
        <dbReference type="PROSITE" id="PS50112"/>
    </source>
</evidence>
<comment type="catalytic activity">
    <reaction evidence="1">
        <text>ATP + protein L-histidine = ADP + protein N-phospho-L-histidine.</text>
        <dbReference type="EC" id="2.7.13.3"/>
    </reaction>
</comment>
<dbReference type="PROSITE" id="PS50110">
    <property type="entry name" value="RESPONSE_REGULATORY"/>
    <property type="match status" value="2"/>
</dbReference>
<evidence type="ECO:0000256" key="2">
    <source>
        <dbReference type="ARBA" id="ARBA00012438"/>
    </source>
</evidence>